<reference evidence="2" key="1">
    <citation type="submission" date="2022-11" db="UniProtKB">
        <authorList>
            <consortium name="WormBaseParasite"/>
        </authorList>
    </citation>
    <scope>IDENTIFICATION</scope>
</reference>
<evidence type="ECO:0000313" key="1">
    <source>
        <dbReference type="Proteomes" id="UP000887579"/>
    </source>
</evidence>
<protein>
    <submittedName>
        <fullName evidence="2">Beta/gamma crystallin 'Greek key' domain-containing protein</fullName>
    </submittedName>
</protein>
<sequence length="111" mass="11931">MKPSVLVILFAGIIVAANAGRATLWQNAGQSGQSLKIENNDFECHNIPGNFNDRVSSINTQGGCIALFQHGNCGGRRVIFRPNCGSGECCGDHSRMSNCDFNDRASSYAFC</sequence>
<dbReference type="Proteomes" id="UP000887579">
    <property type="component" value="Unplaced"/>
</dbReference>
<accession>A0AC34FJN3</accession>
<name>A0AC34FJN3_9BILA</name>
<dbReference type="WBParaSite" id="ES5_v2.g17599.t1">
    <property type="protein sequence ID" value="ES5_v2.g17599.t1"/>
    <property type="gene ID" value="ES5_v2.g17599"/>
</dbReference>
<evidence type="ECO:0000313" key="2">
    <source>
        <dbReference type="WBParaSite" id="ES5_v2.g17599.t1"/>
    </source>
</evidence>
<proteinExistence type="predicted"/>
<organism evidence="1 2">
    <name type="scientific">Panagrolaimus sp. ES5</name>
    <dbReference type="NCBI Taxonomy" id="591445"/>
    <lineage>
        <taxon>Eukaryota</taxon>
        <taxon>Metazoa</taxon>
        <taxon>Ecdysozoa</taxon>
        <taxon>Nematoda</taxon>
        <taxon>Chromadorea</taxon>
        <taxon>Rhabditida</taxon>
        <taxon>Tylenchina</taxon>
        <taxon>Panagrolaimomorpha</taxon>
        <taxon>Panagrolaimoidea</taxon>
        <taxon>Panagrolaimidae</taxon>
        <taxon>Panagrolaimus</taxon>
    </lineage>
</organism>